<dbReference type="PIRSF" id="PIRSF000876">
    <property type="entry name" value="RR_chemtxs_CheB"/>
    <property type="match status" value="1"/>
</dbReference>
<keyword evidence="3 5" id="KW-0378">Hydrolase</keyword>
<gene>
    <name evidence="5" type="primary">cheB</name>
    <name evidence="10" type="ORF">SAMN05421819_0601</name>
</gene>
<dbReference type="AlphaFoldDB" id="A0A1H5TIG5"/>
<dbReference type="RefSeq" id="WP_103931509.1">
    <property type="nucleotide sequence ID" value="NZ_FNVA01000001.1"/>
</dbReference>
<dbReference type="InterPro" id="IPR001789">
    <property type="entry name" value="Sig_transdc_resp-reg_receiver"/>
</dbReference>
<keyword evidence="5 7" id="KW-0597">Phosphoprotein</keyword>
<dbReference type="EC" id="3.5.1.44" evidence="5"/>
<dbReference type="SMART" id="SM00448">
    <property type="entry name" value="REC"/>
    <property type="match status" value="1"/>
</dbReference>
<feature type="modified residue" description="4-aspartylphosphate" evidence="5 7">
    <location>
        <position position="59"/>
    </location>
</feature>
<dbReference type="Gene3D" id="3.40.50.2300">
    <property type="match status" value="1"/>
</dbReference>
<dbReference type="GO" id="GO:0005737">
    <property type="term" value="C:cytoplasm"/>
    <property type="evidence" value="ECO:0007669"/>
    <property type="project" value="UniProtKB-SubCell"/>
</dbReference>
<organism evidence="10 11">
    <name type="scientific">Bryocella elongata</name>
    <dbReference type="NCBI Taxonomy" id="863522"/>
    <lineage>
        <taxon>Bacteria</taxon>
        <taxon>Pseudomonadati</taxon>
        <taxon>Acidobacteriota</taxon>
        <taxon>Terriglobia</taxon>
        <taxon>Terriglobales</taxon>
        <taxon>Acidobacteriaceae</taxon>
        <taxon>Bryocella</taxon>
    </lineage>
</organism>
<dbReference type="NCBIfam" id="NF009206">
    <property type="entry name" value="PRK12555.1"/>
    <property type="match status" value="1"/>
</dbReference>
<evidence type="ECO:0000256" key="2">
    <source>
        <dbReference type="ARBA" id="ARBA00022500"/>
    </source>
</evidence>
<dbReference type="InterPro" id="IPR008248">
    <property type="entry name" value="CheB-like"/>
</dbReference>
<dbReference type="InterPro" id="IPR011006">
    <property type="entry name" value="CheY-like_superfamily"/>
</dbReference>
<dbReference type="PROSITE" id="PS50122">
    <property type="entry name" value="CHEB"/>
    <property type="match status" value="1"/>
</dbReference>
<dbReference type="CDD" id="cd16432">
    <property type="entry name" value="CheB_Rec"/>
    <property type="match status" value="1"/>
</dbReference>
<protein>
    <recommendedName>
        <fullName evidence="5">Protein-glutamate methylesterase/protein-glutamine glutaminase</fullName>
        <ecNumber evidence="5">3.1.1.61</ecNumber>
        <ecNumber evidence="5">3.5.1.44</ecNumber>
    </recommendedName>
</protein>
<comment type="function">
    <text evidence="5">Involved in chemotaxis. Part of a chemotaxis signal transduction system that modulates chemotaxis in response to various stimuli. Catalyzes the demethylation of specific methylglutamate residues introduced into the chemoreceptors (methyl-accepting chemotaxis proteins or MCP) by CheR. Also mediates the irreversible deamidation of specific glutamine residues to glutamic acid.</text>
</comment>
<dbReference type="Proteomes" id="UP000236728">
    <property type="component" value="Unassembled WGS sequence"/>
</dbReference>
<comment type="catalytic activity">
    <reaction evidence="4 5">
        <text>[protein]-L-glutamate 5-O-methyl ester + H2O = L-glutamyl-[protein] + methanol + H(+)</text>
        <dbReference type="Rhea" id="RHEA:23236"/>
        <dbReference type="Rhea" id="RHEA-COMP:10208"/>
        <dbReference type="Rhea" id="RHEA-COMP:10311"/>
        <dbReference type="ChEBI" id="CHEBI:15377"/>
        <dbReference type="ChEBI" id="CHEBI:15378"/>
        <dbReference type="ChEBI" id="CHEBI:17790"/>
        <dbReference type="ChEBI" id="CHEBI:29973"/>
        <dbReference type="ChEBI" id="CHEBI:82795"/>
        <dbReference type="EC" id="3.1.1.61"/>
    </reaction>
</comment>
<dbReference type="PANTHER" id="PTHR42872">
    <property type="entry name" value="PROTEIN-GLUTAMATE METHYLESTERASE/PROTEIN-GLUTAMINE GLUTAMINASE"/>
    <property type="match status" value="1"/>
</dbReference>
<reference evidence="10 11" key="1">
    <citation type="submission" date="2016-10" db="EMBL/GenBank/DDBJ databases">
        <authorList>
            <person name="de Groot N.N."/>
        </authorList>
    </citation>
    <scope>NUCLEOTIDE SEQUENCE [LARGE SCALE GENOMIC DNA]</scope>
    <source>
        <strain evidence="10 11">DSM 22489</strain>
    </source>
</reference>
<dbReference type="EC" id="3.1.1.61" evidence="5"/>
<dbReference type="NCBIfam" id="NF001965">
    <property type="entry name" value="PRK00742.1"/>
    <property type="match status" value="1"/>
</dbReference>
<dbReference type="SUPFAM" id="SSF52738">
    <property type="entry name" value="Methylesterase CheB, C-terminal domain"/>
    <property type="match status" value="1"/>
</dbReference>
<evidence type="ECO:0000259" key="8">
    <source>
        <dbReference type="PROSITE" id="PS50110"/>
    </source>
</evidence>
<dbReference type="CDD" id="cd17541">
    <property type="entry name" value="REC_CheB-like"/>
    <property type="match status" value="1"/>
</dbReference>
<dbReference type="Pfam" id="PF01339">
    <property type="entry name" value="CheB_methylest"/>
    <property type="match status" value="1"/>
</dbReference>
<feature type="active site" evidence="5 6">
    <location>
        <position position="204"/>
    </location>
</feature>
<evidence type="ECO:0000256" key="3">
    <source>
        <dbReference type="ARBA" id="ARBA00022801"/>
    </source>
</evidence>
<evidence type="ECO:0000256" key="7">
    <source>
        <dbReference type="PROSITE-ProRule" id="PRU00169"/>
    </source>
</evidence>
<dbReference type="EMBL" id="FNVA01000001">
    <property type="protein sequence ID" value="SEF61891.1"/>
    <property type="molecule type" value="Genomic_DNA"/>
</dbReference>
<dbReference type="PROSITE" id="PS50110">
    <property type="entry name" value="RESPONSE_REGULATORY"/>
    <property type="match status" value="1"/>
</dbReference>
<dbReference type="GO" id="GO:0008984">
    <property type="term" value="F:protein-glutamate methylesterase activity"/>
    <property type="evidence" value="ECO:0007669"/>
    <property type="project" value="UniProtKB-UniRule"/>
</dbReference>
<proteinExistence type="inferred from homology"/>
<dbReference type="InterPro" id="IPR035909">
    <property type="entry name" value="CheB_C"/>
</dbReference>
<comment type="PTM">
    <text evidence="5">Phosphorylated by CheA. Phosphorylation of the N-terminal regulatory domain activates the methylesterase activity.</text>
</comment>
<evidence type="ECO:0000256" key="1">
    <source>
        <dbReference type="ARBA" id="ARBA00022490"/>
    </source>
</evidence>
<feature type="domain" description="Response regulatory" evidence="8">
    <location>
        <begin position="8"/>
        <end position="125"/>
    </location>
</feature>
<feature type="active site" evidence="5 6">
    <location>
        <position position="178"/>
    </location>
</feature>
<feature type="active site" evidence="5 6">
    <location>
        <position position="300"/>
    </location>
</feature>
<comment type="similarity">
    <text evidence="5">Belongs to the CheB family.</text>
</comment>
<dbReference type="HAMAP" id="MF_00099">
    <property type="entry name" value="CheB_chemtxs"/>
    <property type="match status" value="1"/>
</dbReference>
<comment type="catalytic activity">
    <reaction evidence="5">
        <text>L-glutaminyl-[protein] + H2O = L-glutamyl-[protein] + NH4(+)</text>
        <dbReference type="Rhea" id="RHEA:16441"/>
        <dbReference type="Rhea" id="RHEA-COMP:10207"/>
        <dbReference type="Rhea" id="RHEA-COMP:10208"/>
        <dbReference type="ChEBI" id="CHEBI:15377"/>
        <dbReference type="ChEBI" id="CHEBI:28938"/>
        <dbReference type="ChEBI" id="CHEBI:29973"/>
        <dbReference type="ChEBI" id="CHEBI:30011"/>
        <dbReference type="EC" id="3.5.1.44"/>
    </reaction>
</comment>
<evidence type="ECO:0000313" key="10">
    <source>
        <dbReference type="EMBL" id="SEF61891.1"/>
    </source>
</evidence>
<evidence type="ECO:0000256" key="5">
    <source>
        <dbReference type="HAMAP-Rule" id="MF_00099"/>
    </source>
</evidence>
<keyword evidence="2 5" id="KW-0145">Chemotaxis</keyword>
<dbReference type="GO" id="GO:0000156">
    <property type="term" value="F:phosphorelay response regulator activity"/>
    <property type="evidence" value="ECO:0007669"/>
    <property type="project" value="InterPro"/>
</dbReference>
<evidence type="ECO:0000259" key="9">
    <source>
        <dbReference type="PROSITE" id="PS50122"/>
    </source>
</evidence>
<name>A0A1H5TIG5_9BACT</name>
<dbReference type="Gene3D" id="3.40.50.180">
    <property type="entry name" value="Methylesterase CheB, C-terminal domain"/>
    <property type="match status" value="1"/>
</dbReference>
<feature type="domain" description="CheB-type methylesterase" evidence="9">
    <location>
        <begin position="163"/>
        <end position="358"/>
    </location>
</feature>
<comment type="subcellular location">
    <subcellularLocation>
        <location evidence="5">Cytoplasm</location>
    </subcellularLocation>
</comment>
<dbReference type="PANTHER" id="PTHR42872:SF6">
    <property type="entry name" value="PROTEIN-GLUTAMATE METHYLESTERASE_PROTEIN-GLUTAMINE GLUTAMINASE"/>
    <property type="match status" value="1"/>
</dbReference>
<sequence>MDQRGPIRVLIVDDSALVRKLLTAALADESQIEVVGTAADPYVARDKILQLNPDVITLDIEMPRMNGLAFLKKLMQFRPMPVVMITSLAATNSNTTLEALRAGAVEILAKPDGPNSVGDLKLILGNKIRSAAAAHIRTRRDDTRPAMAGLMPVRSTPPTNQLPVTSCAPGMVLAIGASTGGPPALTELLGSLPADIPPIVIVQHMPPVFTKHFAERLNHECAFPVKEAADGDELLPGRALIAPGDFHMIVEAGARIPRVRVMQGPPVCFSRPSVDVLFTSVASVLKKNAVGILLTGMGSDGARGMLAMRQSGAATIAQDEASSVVYGMPKEAARIGAAESVLALNKIGPFALEKLKQMAKSR</sequence>
<accession>A0A1H5TIG5</accession>
<dbReference type="GO" id="GO:0050568">
    <property type="term" value="F:protein-glutamine glutaminase activity"/>
    <property type="evidence" value="ECO:0007669"/>
    <property type="project" value="UniProtKB-UniRule"/>
</dbReference>
<keyword evidence="1 5" id="KW-0963">Cytoplasm</keyword>
<evidence type="ECO:0000256" key="4">
    <source>
        <dbReference type="ARBA" id="ARBA00048267"/>
    </source>
</evidence>
<comment type="domain">
    <text evidence="5">Contains a C-terminal catalytic domain, and an N-terminal region which modulates catalytic activity.</text>
</comment>
<dbReference type="SUPFAM" id="SSF52172">
    <property type="entry name" value="CheY-like"/>
    <property type="match status" value="1"/>
</dbReference>
<evidence type="ECO:0000313" key="11">
    <source>
        <dbReference type="Proteomes" id="UP000236728"/>
    </source>
</evidence>
<dbReference type="Pfam" id="PF00072">
    <property type="entry name" value="Response_reg"/>
    <property type="match status" value="1"/>
</dbReference>
<dbReference type="OrthoDB" id="9793421at2"/>
<dbReference type="InterPro" id="IPR000673">
    <property type="entry name" value="Sig_transdc_resp-reg_Me-estase"/>
</dbReference>
<evidence type="ECO:0000256" key="6">
    <source>
        <dbReference type="PROSITE-ProRule" id="PRU00050"/>
    </source>
</evidence>
<keyword evidence="11" id="KW-1185">Reference proteome</keyword>
<dbReference type="GO" id="GO:0006935">
    <property type="term" value="P:chemotaxis"/>
    <property type="evidence" value="ECO:0007669"/>
    <property type="project" value="UniProtKB-UniRule"/>
</dbReference>